<organism evidence="2 3">
    <name type="scientific">Galbibacter orientalis DSM 19592</name>
    <dbReference type="NCBI Taxonomy" id="926559"/>
    <lineage>
        <taxon>Bacteria</taxon>
        <taxon>Pseudomonadati</taxon>
        <taxon>Bacteroidota</taxon>
        <taxon>Flavobacteriia</taxon>
        <taxon>Flavobacteriales</taxon>
        <taxon>Flavobacteriaceae</taxon>
        <taxon>Galbibacter</taxon>
    </lineage>
</organism>
<dbReference type="HOGENOM" id="CLU_394088_0_0_10"/>
<sequence>MKVSLINFHSKSIISYIEAEKKLAKQNSAKSMLPLTKSRFKLGLECPNKLYFTSKKEFANTHLEDSFLIALAKGGFQVEALARLHYPNGIFIDTENYEYDKAIQQTQICFQKDNVAIYEAAFESEGLFIRTDIVSKKGNHIKLIEVKAKSFDPSDEFLFVGKRGGINSGWKSYLFDLAFQKYVAQKAYPEFTFEAYLLMADKTKVAKVDGLNQLFRIPNNGNPRAYTVTSITSLNEIGDSVLSEINVDAIINAIMDNRHPYFDNLSFKESIELFKEAYQANRYLNWPTDFSSCKNCEFKTSKEQEIQGLQSGFKYCFEKQHNWSPTDFDKPNAFEIWNFRGKNLVAENRLLMTDITEEDINVKPSAGKLSASERQWLQVEKAQQSDTSIFVLKEELKDEMDNWMFPLHFIDFETSTVALPFTKNRRPYEQVAFQFSHHQLNEDGSIEHKNQYINNVPGEFPNFKFARALKKALANDNGTIFRFAAHENTIVNAIIDQLQASNESDRTELITFLKSISTATKNNADYWDGYRSMVDLNKVVKDYYYNPLTKGSNSIKAILPASLNSSPYLQEKYGRPINEIGVGSSNFEKNHIWLHKKESVIINPYEMLPPLFQGWSITDLENTLSELEGVADGGAALTAYAKLQYMDMEENERQEITNALLKYCELDTLAMVMVYEHFQELIK</sequence>
<protein>
    <recommendedName>
        <fullName evidence="1">DUF2779 domain-containing protein</fullName>
    </recommendedName>
</protein>
<dbReference type="EMBL" id="JH651379">
    <property type="protein sequence ID" value="EIJ38677.1"/>
    <property type="molecule type" value="Genomic_DNA"/>
</dbReference>
<evidence type="ECO:0000313" key="3">
    <source>
        <dbReference type="Proteomes" id="UP000004690"/>
    </source>
</evidence>
<dbReference type="Pfam" id="PF11074">
    <property type="entry name" value="DUF2779"/>
    <property type="match status" value="1"/>
</dbReference>
<accession>I3C4Y4</accession>
<dbReference type="InterPro" id="IPR021301">
    <property type="entry name" value="DUF2779"/>
</dbReference>
<dbReference type="eggNOG" id="COG1075">
    <property type="taxonomic scope" value="Bacteria"/>
</dbReference>
<dbReference type="STRING" id="926559.JoomaDRAFT_1666"/>
<feature type="domain" description="DUF2779" evidence="1">
    <location>
        <begin position="408"/>
        <end position="554"/>
    </location>
</feature>
<name>I3C4Y4_9FLAO</name>
<keyword evidence="3" id="KW-1185">Reference proteome</keyword>
<dbReference type="Proteomes" id="UP000004690">
    <property type="component" value="Unassembled WGS sequence"/>
</dbReference>
<evidence type="ECO:0000259" key="1">
    <source>
        <dbReference type="Pfam" id="PF11074"/>
    </source>
</evidence>
<reference evidence="2 3" key="1">
    <citation type="submission" date="2012-02" db="EMBL/GenBank/DDBJ databases">
        <title>Improved High-Quality Draft genome of Joostella marina DSM 19592.</title>
        <authorList>
            <consortium name="US DOE Joint Genome Institute (JGI-PGF)"/>
            <person name="Lucas S."/>
            <person name="Copeland A."/>
            <person name="Lapidus A."/>
            <person name="Bruce D."/>
            <person name="Goodwin L."/>
            <person name="Pitluck S."/>
            <person name="Peters L."/>
            <person name="Chertkov O."/>
            <person name="Ovchinnikova G."/>
            <person name="Kyrpides N."/>
            <person name="Mavromatis K."/>
            <person name="Detter J.C."/>
            <person name="Han C."/>
            <person name="Land M."/>
            <person name="Hauser L."/>
            <person name="Markowitz V."/>
            <person name="Cheng J.-F."/>
            <person name="Hugenholtz P."/>
            <person name="Woyke T."/>
            <person name="Wu D."/>
            <person name="Tindall B."/>
            <person name="Brambilla E."/>
            <person name="Klenk H.-P."/>
            <person name="Eisen J.A."/>
        </authorList>
    </citation>
    <scope>NUCLEOTIDE SEQUENCE [LARGE SCALE GENOMIC DNA]</scope>
    <source>
        <strain evidence="2 3">DSM 19592</strain>
    </source>
</reference>
<dbReference type="AlphaFoldDB" id="I3C4Y4"/>
<evidence type="ECO:0000313" key="2">
    <source>
        <dbReference type="EMBL" id="EIJ38677.1"/>
    </source>
</evidence>
<proteinExistence type="predicted"/>
<gene>
    <name evidence="2" type="ORF">JoomaDRAFT_1666</name>
</gene>